<dbReference type="GO" id="GO:0000209">
    <property type="term" value="P:protein polyubiquitination"/>
    <property type="evidence" value="ECO:0007669"/>
    <property type="project" value="TreeGrafter"/>
</dbReference>
<dbReference type="Proteomes" id="UP000747542">
    <property type="component" value="Unassembled WGS sequence"/>
</dbReference>
<dbReference type="PROSITE" id="PS00678">
    <property type="entry name" value="WD_REPEATS_1"/>
    <property type="match status" value="3"/>
</dbReference>
<feature type="repeat" description="WD" evidence="2">
    <location>
        <begin position="161"/>
        <end position="203"/>
    </location>
</feature>
<reference evidence="4" key="1">
    <citation type="journal article" date="2021" name="Sci. Adv.">
        <title>The American lobster genome reveals insights on longevity, neural, and immune adaptations.</title>
        <authorList>
            <person name="Polinski J.M."/>
            <person name="Zimin A.V."/>
            <person name="Clark K.F."/>
            <person name="Kohn A.B."/>
            <person name="Sadowski N."/>
            <person name="Timp W."/>
            <person name="Ptitsyn A."/>
            <person name="Khanna P."/>
            <person name="Romanova D.Y."/>
            <person name="Williams P."/>
            <person name="Greenwood S.J."/>
            <person name="Moroz L.L."/>
            <person name="Walt D.R."/>
            <person name="Bodnar A.G."/>
        </authorList>
    </citation>
    <scope>NUCLEOTIDE SEQUENCE</scope>
    <source>
        <strain evidence="4">GMGI-L3</strain>
    </source>
</reference>
<evidence type="ECO:0000259" key="3">
    <source>
        <dbReference type="PROSITE" id="PS50225"/>
    </source>
</evidence>
<evidence type="ECO:0000313" key="5">
    <source>
        <dbReference type="Proteomes" id="UP000747542"/>
    </source>
</evidence>
<keyword evidence="5" id="KW-1185">Reference proteome</keyword>
<accession>A0A8J5MJH9</accession>
<feature type="repeat" description="WD" evidence="2">
    <location>
        <begin position="205"/>
        <end position="246"/>
    </location>
</feature>
<keyword evidence="2" id="KW-0853">WD repeat</keyword>
<dbReference type="SMART" id="SM00320">
    <property type="entry name" value="WD40"/>
    <property type="match status" value="5"/>
</dbReference>
<dbReference type="PANTHER" id="PTHR15622">
    <property type="entry name" value="WD40 REPEAT PROTEIN"/>
    <property type="match status" value="1"/>
</dbReference>
<comment type="caution">
    <text evidence="4">The sequence shown here is derived from an EMBL/GenBank/DDBJ whole genome shotgun (WGS) entry which is preliminary data.</text>
</comment>
<feature type="domain" description="SOCS box" evidence="3">
    <location>
        <begin position="379"/>
        <end position="423"/>
    </location>
</feature>
<dbReference type="InterPro" id="IPR051983">
    <property type="entry name" value="WSB_SOCS-box_domain"/>
</dbReference>
<feature type="repeat" description="WD" evidence="2">
    <location>
        <begin position="302"/>
        <end position="335"/>
    </location>
</feature>
<dbReference type="CDD" id="cd00200">
    <property type="entry name" value="WD40"/>
    <property type="match status" value="1"/>
</dbReference>
<sequence>MAPERVLRDLLRVSGEARVIGELITGRDGNNYAPGGESWKCAFAPDESRFAWSCGFRKVVILPWNRYKNCLLGHRHRGQSDRNNTNGEGYEVFAEKINIDAGFPVTSLAFGTGTPEQELVPVKREYWTRFNFSKDLILATGHNNGRIRIWDPYTGKLLLELTDHMKPVTDLAFAPDGSLRLVSASKDCTIKVWDMSDDGNMFKTLKEHPGPIRSLCWSPDGRYLCSAGDKQKVLLWDMNSYSLSKRFCGHYNNVLSCAFSPDGAMLATASCDTRVIIWDTSSGEQLRVLNHMNPPPGVIYMSGENNSVVRGVGFSPNGCHVVTICCDGFIRFWNLMYEEDGPESVGSALPGDAMLNCSFSPVGGAVSVGHASGSVVFFLAPTMVPSLLHLSRMSVRRSLGDITARDDVVLPHTLKPYLQYKQW</sequence>
<keyword evidence="1" id="KW-0833">Ubl conjugation pathway</keyword>
<feature type="repeat" description="WD" evidence="2">
    <location>
        <begin position="247"/>
        <end position="288"/>
    </location>
</feature>
<gene>
    <name evidence="4" type="primary">Wsb1-L</name>
    <name evidence="4" type="ORF">Hamer_G019585</name>
</gene>
<dbReference type="InterPro" id="IPR001496">
    <property type="entry name" value="SOCS_box"/>
</dbReference>
<evidence type="ECO:0000256" key="1">
    <source>
        <dbReference type="ARBA" id="ARBA00022786"/>
    </source>
</evidence>
<dbReference type="PROSITE" id="PS50082">
    <property type="entry name" value="WD_REPEATS_2"/>
    <property type="match status" value="4"/>
</dbReference>
<name>A0A8J5MJH9_HOMAM</name>
<dbReference type="Pfam" id="PF00400">
    <property type="entry name" value="WD40"/>
    <property type="match status" value="4"/>
</dbReference>
<dbReference type="CDD" id="cd03587">
    <property type="entry name" value="SOCS"/>
    <property type="match status" value="1"/>
</dbReference>
<evidence type="ECO:0000313" key="4">
    <source>
        <dbReference type="EMBL" id="KAG7153517.1"/>
    </source>
</evidence>
<dbReference type="AlphaFoldDB" id="A0A8J5MJH9"/>
<dbReference type="PROSITE" id="PS50225">
    <property type="entry name" value="SOCS"/>
    <property type="match status" value="1"/>
</dbReference>
<dbReference type="SMART" id="SM00969">
    <property type="entry name" value="SOCS_box"/>
    <property type="match status" value="1"/>
</dbReference>
<dbReference type="EMBL" id="JAHLQT010046868">
    <property type="protein sequence ID" value="KAG7153517.1"/>
    <property type="molecule type" value="Genomic_DNA"/>
</dbReference>
<organism evidence="4 5">
    <name type="scientific">Homarus americanus</name>
    <name type="common">American lobster</name>
    <dbReference type="NCBI Taxonomy" id="6706"/>
    <lineage>
        <taxon>Eukaryota</taxon>
        <taxon>Metazoa</taxon>
        <taxon>Ecdysozoa</taxon>
        <taxon>Arthropoda</taxon>
        <taxon>Crustacea</taxon>
        <taxon>Multicrustacea</taxon>
        <taxon>Malacostraca</taxon>
        <taxon>Eumalacostraca</taxon>
        <taxon>Eucarida</taxon>
        <taxon>Decapoda</taxon>
        <taxon>Pleocyemata</taxon>
        <taxon>Astacidea</taxon>
        <taxon>Nephropoidea</taxon>
        <taxon>Nephropidae</taxon>
        <taxon>Homarus</taxon>
    </lineage>
</organism>
<dbReference type="InterPro" id="IPR019775">
    <property type="entry name" value="WD40_repeat_CS"/>
</dbReference>
<evidence type="ECO:0000256" key="2">
    <source>
        <dbReference type="PROSITE-ProRule" id="PRU00221"/>
    </source>
</evidence>
<proteinExistence type="predicted"/>
<dbReference type="PROSITE" id="PS50294">
    <property type="entry name" value="WD_REPEATS_REGION"/>
    <property type="match status" value="3"/>
</dbReference>
<dbReference type="OrthoDB" id="17410at2759"/>
<dbReference type="InterPro" id="IPR001680">
    <property type="entry name" value="WD40_rpt"/>
</dbReference>
<protein>
    <submittedName>
        <fullName evidence="4">WD repeat and SOCS box-containing protein 1-like</fullName>
    </submittedName>
</protein>
<dbReference type="PANTHER" id="PTHR15622:SF2">
    <property type="entry name" value="U4_U6 SMALL NUCLEAR RIBONUCLEOPROTEIN PRP4"/>
    <property type="match status" value="1"/>
</dbReference>